<evidence type="ECO:0000259" key="2">
    <source>
        <dbReference type="Pfam" id="PF13966"/>
    </source>
</evidence>
<dbReference type="AlphaFoldDB" id="A0AAU9RDG4"/>
<dbReference type="Proteomes" id="UP000836841">
    <property type="component" value="Chromosome 1"/>
</dbReference>
<dbReference type="Pfam" id="PF13966">
    <property type="entry name" value="zf-RVT"/>
    <property type="match status" value="1"/>
</dbReference>
<protein>
    <recommendedName>
        <fullName evidence="2">Reverse transcriptase zinc-binding domain-containing protein</fullName>
    </recommendedName>
</protein>
<feature type="domain" description="Reverse transcriptase zinc-binding" evidence="2">
    <location>
        <begin position="378"/>
        <end position="462"/>
    </location>
</feature>
<dbReference type="EMBL" id="OU466857">
    <property type="protein sequence ID" value="CAH2038745.1"/>
    <property type="molecule type" value="Genomic_DNA"/>
</dbReference>
<evidence type="ECO:0000313" key="4">
    <source>
        <dbReference type="Proteomes" id="UP000836841"/>
    </source>
</evidence>
<sequence length="559" mass="63758">MAKKKKSPILGFPLSPNHLPKSRPPPISTLPSPISKPDLSNESLKLDQPATSMATEKCPNPVDATRLDSPAASSTNDTVVLNSVEICSPASQAPADEPEKSSKPSWTEVLPECTQEVTVTFVYAVNSPTGRRELWEDLVNLSSNPVTSSTPCPACVELGRSLADNNRPFKFFNFIAKHQVFLPRISAAWEELRFEGTKLFCLVKKLKALKSIIKTINHEQYSNLQLRVLEALDKLTICQRNLLSSPTPAIAALEKEAQKDWMDLAVAEELFLHQCSRVTWVECGDRNTAFFHRYMAVRRSANQIHYILDSSGVKHETIQEIQRCCVDFYNNLLGEYQAPLTDLIRKVIDTLTTIELPNPERGEDLYLWKTGNTHRDFFSTAHTWEEIRPVSPPVPWHKAVWFKGYIPKHAFTFWVAQLDRLPVRTRLVKWGQINNASCCLCNLHDETRDHLLLHCEISIQVWKLVFRRLGEPTVLLLNWSGLVSWMLDPSPQMPLILKLLAAHATIFSIWKERNSRLHESTSHTVDHVFRQIDRSIRDSILARNRTRNSDLLSSWFVFE</sequence>
<feature type="compositionally biased region" description="Polar residues" evidence="1">
    <location>
        <begin position="38"/>
        <end position="54"/>
    </location>
</feature>
<dbReference type="PANTHER" id="PTHR33116">
    <property type="entry name" value="REVERSE TRANSCRIPTASE ZINC-BINDING DOMAIN-CONTAINING PROTEIN-RELATED-RELATED"/>
    <property type="match status" value="1"/>
</dbReference>
<feature type="region of interest" description="Disordered" evidence="1">
    <location>
        <begin position="1"/>
        <end position="76"/>
    </location>
</feature>
<keyword evidence="4" id="KW-1185">Reference proteome</keyword>
<reference evidence="3 4" key="1">
    <citation type="submission" date="2022-03" db="EMBL/GenBank/DDBJ databases">
        <authorList>
            <person name="Nunn A."/>
            <person name="Chopra R."/>
            <person name="Nunn A."/>
            <person name="Contreras Garrido A."/>
        </authorList>
    </citation>
    <scope>NUCLEOTIDE SEQUENCE [LARGE SCALE GENOMIC DNA]</scope>
</reference>
<evidence type="ECO:0000313" key="3">
    <source>
        <dbReference type="EMBL" id="CAH2038745.1"/>
    </source>
</evidence>
<accession>A0AAU9RDG4</accession>
<proteinExistence type="predicted"/>
<organism evidence="3 4">
    <name type="scientific">Thlaspi arvense</name>
    <name type="common">Field penny-cress</name>
    <dbReference type="NCBI Taxonomy" id="13288"/>
    <lineage>
        <taxon>Eukaryota</taxon>
        <taxon>Viridiplantae</taxon>
        <taxon>Streptophyta</taxon>
        <taxon>Embryophyta</taxon>
        <taxon>Tracheophyta</taxon>
        <taxon>Spermatophyta</taxon>
        <taxon>Magnoliopsida</taxon>
        <taxon>eudicotyledons</taxon>
        <taxon>Gunneridae</taxon>
        <taxon>Pentapetalae</taxon>
        <taxon>rosids</taxon>
        <taxon>malvids</taxon>
        <taxon>Brassicales</taxon>
        <taxon>Brassicaceae</taxon>
        <taxon>Thlaspideae</taxon>
        <taxon>Thlaspi</taxon>
    </lineage>
</organism>
<name>A0AAU9RDG4_THLAR</name>
<dbReference type="InterPro" id="IPR026960">
    <property type="entry name" value="RVT-Znf"/>
</dbReference>
<dbReference type="PANTHER" id="PTHR33116:SF84">
    <property type="entry name" value="RNA-DIRECTED DNA POLYMERASE"/>
    <property type="match status" value="1"/>
</dbReference>
<evidence type="ECO:0000256" key="1">
    <source>
        <dbReference type="SAM" id="MobiDB-lite"/>
    </source>
</evidence>
<feature type="region of interest" description="Disordered" evidence="1">
    <location>
        <begin position="89"/>
        <end position="108"/>
    </location>
</feature>
<gene>
    <name evidence="3" type="ORF">TAV2_LOCUS2609</name>
</gene>